<dbReference type="PANTHER" id="PTHR30185">
    <property type="entry name" value="CRYPTIC BETA-GLUCOSIDE BGL OPERON ANTITERMINATOR"/>
    <property type="match status" value="1"/>
</dbReference>
<accession>A0ABT2SSX2</accession>
<evidence type="ECO:0000313" key="3">
    <source>
        <dbReference type="Proteomes" id="UP001208364"/>
    </source>
</evidence>
<gene>
    <name evidence="2" type="ORF">OCV55_04495</name>
</gene>
<protein>
    <recommendedName>
        <fullName evidence="1">PRD domain-containing protein</fullName>
    </recommendedName>
</protein>
<evidence type="ECO:0000259" key="1">
    <source>
        <dbReference type="PROSITE" id="PS51372"/>
    </source>
</evidence>
<dbReference type="PROSITE" id="PS51372">
    <property type="entry name" value="PRD_2"/>
    <property type="match status" value="1"/>
</dbReference>
<dbReference type="SUPFAM" id="SSF50151">
    <property type="entry name" value="SacY-like RNA-binding domain"/>
    <property type="match status" value="1"/>
</dbReference>
<proteinExistence type="predicted"/>
<dbReference type="SMART" id="SM01061">
    <property type="entry name" value="CAT_RBD"/>
    <property type="match status" value="1"/>
</dbReference>
<evidence type="ECO:0000313" key="2">
    <source>
        <dbReference type="EMBL" id="MCU6737937.1"/>
    </source>
</evidence>
<feature type="domain" description="PRD" evidence="1">
    <location>
        <begin position="158"/>
        <end position="262"/>
    </location>
</feature>
<dbReference type="RefSeq" id="WP_147579932.1">
    <property type="nucleotide sequence ID" value="NZ_JAOQJR010000003.1"/>
</dbReference>
<dbReference type="Gene3D" id="2.30.24.10">
    <property type="entry name" value="CAT RNA-binding domain"/>
    <property type="match status" value="1"/>
</dbReference>
<dbReference type="PANTHER" id="PTHR30185:SF15">
    <property type="entry name" value="CRYPTIC BETA-GLUCOSIDE BGL OPERON ANTITERMINATOR"/>
    <property type="match status" value="1"/>
</dbReference>
<dbReference type="EMBL" id="JAOQJR010000003">
    <property type="protein sequence ID" value="MCU6737937.1"/>
    <property type="molecule type" value="Genomic_DNA"/>
</dbReference>
<keyword evidence="3" id="KW-1185">Reference proteome</keyword>
<sequence length="262" mass="30886">MKINKILNNNYVTSYNDDTGEIVVMGPGVGFRKKAGNTIDNNKIEKIFYLPIGREMDINQSIHYKLARNIVKMASVKWNTQFYNEVIGMIASYLSFVLNARENNKKLFQNKAMNTRIENDFESEIMQYIYEKINIKLTKTEIKYILLCLKNYSFIEEKEDDQVGTLVNEIMYIVEKTYNIKLEENSEKYIIFKNNIISLSREIVKLINQGIKVHQESKFTNDSKSNMCTNIVNKYIREKYQYNLSIEEMKFLNDNIENMSIN</sequence>
<dbReference type="InterPro" id="IPR004341">
    <property type="entry name" value="CAT_RNA-bd_dom"/>
</dbReference>
<name>A0ABT2SSX2_9FIRM</name>
<dbReference type="Proteomes" id="UP001208364">
    <property type="component" value="Unassembled WGS sequence"/>
</dbReference>
<dbReference type="InterPro" id="IPR036650">
    <property type="entry name" value="CAT_RNA-bd_dom_sf"/>
</dbReference>
<dbReference type="InterPro" id="IPR011608">
    <property type="entry name" value="PRD"/>
</dbReference>
<dbReference type="InterPro" id="IPR050661">
    <property type="entry name" value="BglG_antiterminators"/>
</dbReference>
<dbReference type="Pfam" id="PF03123">
    <property type="entry name" value="CAT_RBD"/>
    <property type="match status" value="1"/>
</dbReference>
<comment type="caution">
    <text evidence="2">The sequence shown here is derived from an EMBL/GenBank/DDBJ whole genome shotgun (WGS) entry which is preliminary data.</text>
</comment>
<reference evidence="2 3" key="1">
    <citation type="journal article" date="2021" name="ISME Commun">
        <title>Automated analysis of genomic sequences facilitates high-throughput and comprehensive description of bacteria.</title>
        <authorList>
            <person name="Hitch T.C.A."/>
        </authorList>
    </citation>
    <scope>NUCLEOTIDE SEQUENCE [LARGE SCALE GENOMIC DNA]</scope>
    <source>
        <strain evidence="2 3">H4_15</strain>
    </source>
</reference>
<organism evidence="2 3">
    <name type="scientific">[Clostridium] ammoniilyticum</name>
    <dbReference type="NCBI Taxonomy" id="2981784"/>
    <lineage>
        <taxon>Bacteria</taxon>
        <taxon>Bacillati</taxon>
        <taxon>Bacillota</taxon>
        <taxon>Erysipelotrichia</taxon>
        <taxon>Erysipelotrichales</taxon>
        <taxon>Coprobacillaceae</taxon>
        <taxon>Faecalibacillus</taxon>
    </lineage>
</organism>